<dbReference type="EMBL" id="CM000366">
    <property type="protein sequence ID" value="EDX17003.1"/>
    <property type="molecule type" value="Genomic_DNA"/>
</dbReference>
<feature type="region of interest" description="Disordered" evidence="7">
    <location>
        <begin position="1"/>
        <end position="126"/>
    </location>
</feature>
<dbReference type="GO" id="GO:0046872">
    <property type="term" value="F:metal ion binding"/>
    <property type="evidence" value="ECO:0007669"/>
    <property type="project" value="UniProtKB-KW"/>
</dbReference>
<dbReference type="InterPro" id="IPR036465">
    <property type="entry name" value="vWFA_dom_sf"/>
</dbReference>
<dbReference type="OMA" id="WEHVPLQ"/>
<evidence type="ECO:0000256" key="2">
    <source>
        <dbReference type="ARBA" id="ARBA00007814"/>
    </source>
</evidence>
<feature type="compositionally biased region" description="Low complexity" evidence="7">
    <location>
        <begin position="1"/>
        <end position="26"/>
    </location>
</feature>
<dbReference type="STRING" id="7240.B4R461"/>
<accession>B4R461</accession>
<evidence type="ECO:0000256" key="5">
    <source>
        <dbReference type="ARBA" id="ARBA00022884"/>
    </source>
</evidence>
<evidence type="ECO:0000256" key="3">
    <source>
        <dbReference type="ARBA" id="ARBA00022490"/>
    </source>
</evidence>
<evidence type="ECO:0000256" key="1">
    <source>
        <dbReference type="ARBA" id="ARBA00004496"/>
    </source>
</evidence>
<dbReference type="InterPro" id="IPR037214">
    <property type="entry name" value="TROVE_dom_sf"/>
</dbReference>
<feature type="domain" description="TROVE" evidence="8">
    <location>
        <begin position="118"/>
        <end position="467"/>
    </location>
</feature>
<dbReference type="PANTHER" id="PTHR14202:SF0">
    <property type="entry name" value="RNA-BINDING PROTEIN RO60"/>
    <property type="match status" value="1"/>
</dbReference>
<dbReference type="PhylomeDB" id="B4R461"/>
<organism evidence="9 10">
    <name type="scientific">Drosophila simulans</name>
    <name type="common">Fruit fly</name>
    <dbReference type="NCBI Taxonomy" id="7240"/>
    <lineage>
        <taxon>Eukaryota</taxon>
        <taxon>Metazoa</taxon>
        <taxon>Ecdysozoa</taxon>
        <taxon>Arthropoda</taxon>
        <taxon>Hexapoda</taxon>
        <taxon>Insecta</taxon>
        <taxon>Pterygota</taxon>
        <taxon>Neoptera</taxon>
        <taxon>Endopterygota</taxon>
        <taxon>Diptera</taxon>
        <taxon>Brachycera</taxon>
        <taxon>Muscomorpha</taxon>
        <taxon>Ephydroidea</taxon>
        <taxon>Drosophilidae</taxon>
        <taxon>Drosophila</taxon>
        <taxon>Sophophora</taxon>
    </lineage>
</organism>
<keyword evidence="3" id="KW-0963">Cytoplasm</keyword>
<dbReference type="InterPro" id="IPR040322">
    <property type="entry name" value="TROVE2"/>
</dbReference>
<dbReference type="GO" id="GO:0005737">
    <property type="term" value="C:cytoplasm"/>
    <property type="evidence" value="ECO:0007669"/>
    <property type="project" value="UniProtKB-SubCell"/>
</dbReference>
<dbReference type="SMR" id="B4R461"/>
<dbReference type="GO" id="GO:0003723">
    <property type="term" value="F:RNA binding"/>
    <property type="evidence" value="ECO:0007669"/>
    <property type="project" value="UniProtKB-KW"/>
</dbReference>
<sequence length="652" mass="74342">MKKGKGSSSLGSKESSGRPSSSVLVSKECARLADSSGSAGIQPDGKKQLPERDDSLDAKESAGMETKSISNRPLNDEPLKDEPLKDEPLKDEPLKDEPLKDEPLKDEPLKDEPLKDEPNQSECTGISTIPAIDKLRRFCFIGSTDEPAMARPALDPAVENNFATLKELCSQVSENELVECLVSVLGSGPNTEHLPRPDEPLLILAVFFTTCEDEKKRNAVRNRFTDLITSESDLLLFVQLVKRVQKVLERKTPFNRTVRKAVLNWYGTKSVDRLLHFWSVGDGTRWPARRDLLYRCHFRHANFLPEIHAALRLLSSSPKELSQWPDFLTPLTSFRETIEGVVKLRLLKDLGQALPIVKKFSLSWEHVPFHLLHDPRLAYFLVPRMSYEHLLQKWPRLSRLHFRVPPFAKQLLDQKKLKASNVPPVRLLLEDMRLTKTKKMCPTSIQRASFLYSVYEISFGLNKALGRRLHITLNLERTYLGKYLSGPCRSLKYLDALVALAFGYFRSDPKVTVEFWHDRSGQLKPLPWTKEMSVSEATACCENQKVGEVRQSLNEILSRALLDMQNTFDVFLVLVPGAARGNPDNNSKCLAALMDEYREKRNSNAKFIMVSLRQHQRSMIYSSRRNENLLELCSLDKHTPRVINAFVRNMFY</sequence>
<dbReference type="SUPFAM" id="SSF140864">
    <property type="entry name" value="TROVE domain-like"/>
    <property type="match status" value="1"/>
</dbReference>
<dbReference type="AlphaFoldDB" id="B4R461"/>
<feature type="compositionally biased region" description="Basic and acidic residues" evidence="7">
    <location>
        <begin position="74"/>
        <end position="118"/>
    </location>
</feature>
<dbReference type="InterPro" id="IPR008858">
    <property type="entry name" value="TROVE_dom"/>
</dbReference>
<keyword evidence="10" id="KW-1185">Reference proteome</keyword>
<dbReference type="HOGENOM" id="CLU_442969_0_0_1"/>
<dbReference type="GO" id="GO:1990904">
    <property type="term" value="C:ribonucleoprotein complex"/>
    <property type="evidence" value="ECO:0007669"/>
    <property type="project" value="UniProtKB-KW"/>
</dbReference>
<dbReference type="OrthoDB" id="6098064at2759"/>
<evidence type="ECO:0000259" key="8">
    <source>
        <dbReference type="PROSITE" id="PS50988"/>
    </source>
</evidence>
<dbReference type="InterPro" id="IPR056800">
    <property type="entry name" value="vWA_Ro60"/>
</dbReference>
<keyword evidence="5" id="KW-0694">RNA-binding</keyword>
<keyword evidence="4" id="KW-0479">Metal-binding</keyword>
<keyword evidence="6" id="KW-0687">Ribonucleoprotein</keyword>
<name>B4R461_DROSI</name>
<dbReference type="PROSITE" id="PS50988">
    <property type="entry name" value="TROVE"/>
    <property type="match status" value="1"/>
</dbReference>
<dbReference type="Proteomes" id="UP000000304">
    <property type="component" value="Chromosome X"/>
</dbReference>
<feature type="compositionally biased region" description="Basic and acidic residues" evidence="7">
    <location>
        <begin position="44"/>
        <end position="62"/>
    </location>
</feature>
<evidence type="ECO:0000313" key="10">
    <source>
        <dbReference type="Proteomes" id="UP000000304"/>
    </source>
</evidence>
<dbReference type="Gene3D" id="3.40.50.410">
    <property type="entry name" value="von Willebrand factor, type A domain"/>
    <property type="match status" value="1"/>
</dbReference>
<evidence type="ECO:0000256" key="6">
    <source>
        <dbReference type="ARBA" id="ARBA00023274"/>
    </source>
</evidence>
<evidence type="ECO:0000256" key="7">
    <source>
        <dbReference type="SAM" id="MobiDB-lite"/>
    </source>
</evidence>
<gene>
    <name evidence="9" type="primary">Dsim\GD16643</name>
    <name evidence="9" type="ORF">Dsim_GD16643</name>
</gene>
<comment type="similarity">
    <text evidence="2">Belongs to the Ro 60 kDa family.</text>
</comment>
<proteinExistence type="inferred from homology"/>
<evidence type="ECO:0000313" key="9">
    <source>
        <dbReference type="EMBL" id="EDX17003.1"/>
    </source>
</evidence>
<comment type="subcellular location">
    <subcellularLocation>
        <location evidence="1">Cytoplasm</location>
    </subcellularLocation>
</comment>
<dbReference type="Pfam" id="PF25045">
    <property type="entry name" value="vWA_Ro60"/>
    <property type="match status" value="1"/>
</dbReference>
<reference evidence="9 10" key="1">
    <citation type="journal article" date="2007" name="Nature">
        <title>Evolution of genes and genomes on the Drosophila phylogeny.</title>
        <authorList>
            <consortium name="Drosophila 12 Genomes Consortium"/>
            <person name="Clark A.G."/>
            <person name="Eisen M.B."/>
            <person name="Smith D.R."/>
            <person name="Bergman C.M."/>
            <person name="Oliver B."/>
            <person name="Markow T.A."/>
            <person name="Kaufman T.C."/>
            <person name="Kellis M."/>
            <person name="Gelbart W."/>
            <person name="Iyer V.N."/>
            <person name="Pollard D.A."/>
            <person name="Sackton T.B."/>
            <person name="Larracuente A.M."/>
            <person name="Singh N.D."/>
            <person name="Abad J.P."/>
            <person name="Abt D.N."/>
            <person name="Adryan B."/>
            <person name="Aguade M."/>
            <person name="Akashi H."/>
            <person name="Anderson W.W."/>
            <person name="Aquadro C.F."/>
            <person name="Ardell D.H."/>
            <person name="Arguello R."/>
            <person name="Artieri C.G."/>
            <person name="Barbash D.A."/>
            <person name="Barker D."/>
            <person name="Barsanti P."/>
            <person name="Batterham P."/>
            <person name="Batzoglou S."/>
            <person name="Begun D."/>
            <person name="Bhutkar A."/>
            <person name="Blanco E."/>
            <person name="Bosak S.A."/>
            <person name="Bradley R.K."/>
            <person name="Brand A.D."/>
            <person name="Brent M.R."/>
            <person name="Brooks A.N."/>
            <person name="Brown R.H."/>
            <person name="Butlin R.K."/>
            <person name="Caggese C."/>
            <person name="Calvi B.R."/>
            <person name="Bernardo de Carvalho A."/>
            <person name="Caspi A."/>
            <person name="Castrezana S."/>
            <person name="Celniker S.E."/>
            <person name="Chang J.L."/>
            <person name="Chapple C."/>
            <person name="Chatterji S."/>
            <person name="Chinwalla A."/>
            <person name="Civetta A."/>
            <person name="Clifton S.W."/>
            <person name="Comeron J.M."/>
            <person name="Costello J.C."/>
            <person name="Coyne J.A."/>
            <person name="Daub J."/>
            <person name="David R.G."/>
            <person name="Delcher A.L."/>
            <person name="Delehaunty K."/>
            <person name="Do C.B."/>
            <person name="Ebling H."/>
            <person name="Edwards K."/>
            <person name="Eickbush T."/>
            <person name="Evans J.D."/>
            <person name="Filipski A."/>
            <person name="Findeiss S."/>
            <person name="Freyhult E."/>
            <person name="Fulton L."/>
            <person name="Fulton R."/>
            <person name="Garcia A.C."/>
            <person name="Gardiner A."/>
            <person name="Garfield D.A."/>
            <person name="Garvin B.E."/>
            <person name="Gibson G."/>
            <person name="Gilbert D."/>
            <person name="Gnerre S."/>
            <person name="Godfrey J."/>
            <person name="Good R."/>
            <person name="Gotea V."/>
            <person name="Gravely B."/>
            <person name="Greenberg A.J."/>
            <person name="Griffiths-Jones S."/>
            <person name="Gross S."/>
            <person name="Guigo R."/>
            <person name="Gustafson E.A."/>
            <person name="Haerty W."/>
            <person name="Hahn M.W."/>
            <person name="Halligan D.L."/>
            <person name="Halpern A.L."/>
            <person name="Halter G.M."/>
            <person name="Han M.V."/>
            <person name="Heger A."/>
            <person name="Hillier L."/>
            <person name="Hinrichs A.S."/>
            <person name="Holmes I."/>
            <person name="Hoskins R.A."/>
            <person name="Hubisz M.J."/>
            <person name="Hultmark D."/>
            <person name="Huntley M.A."/>
            <person name="Jaffe D.B."/>
            <person name="Jagadeeshan S."/>
            <person name="Jeck W.R."/>
            <person name="Johnson J."/>
            <person name="Jones C.D."/>
            <person name="Jordan W.C."/>
            <person name="Karpen G.H."/>
            <person name="Kataoka E."/>
            <person name="Keightley P.D."/>
            <person name="Kheradpour P."/>
            <person name="Kirkness E.F."/>
            <person name="Koerich L.B."/>
            <person name="Kristiansen K."/>
            <person name="Kudrna D."/>
            <person name="Kulathinal R.J."/>
            <person name="Kumar S."/>
            <person name="Kwok R."/>
            <person name="Lander E."/>
            <person name="Langley C.H."/>
            <person name="Lapoint R."/>
            <person name="Lazzaro B.P."/>
            <person name="Lee S.J."/>
            <person name="Levesque L."/>
            <person name="Li R."/>
            <person name="Lin C.F."/>
            <person name="Lin M.F."/>
            <person name="Lindblad-Toh K."/>
            <person name="Llopart A."/>
            <person name="Long M."/>
            <person name="Low L."/>
            <person name="Lozovsky E."/>
            <person name="Lu J."/>
            <person name="Luo M."/>
            <person name="Machado C.A."/>
            <person name="Makalowski W."/>
            <person name="Marzo M."/>
            <person name="Matsuda M."/>
            <person name="Matzkin L."/>
            <person name="McAllister B."/>
            <person name="McBride C.S."/>
            <person name="McKernan B."/>
            <person name="McKernan K."/>
            <person name="Mendez-Lago M."/>
            <person name="Minx P."/>
            <person name="Mollenhauer M.U."/>
            <person name="Montooth K."/>
            <person name="Mount S.M."/>
            <person name="Mu X."/>
            <person name="Myers E."/>
            <person name="Negre B."/>
            <person name="Newfeld S."/>
            <person name="Nielsen R."/>
            <person name="Noor M.A."/>
            <person name="O'Grady P."/>
            <person name="Pachter L."/>
            <person name="Papaceit M."/>
            <person name="Parisi M.J."/>
            <person name="Parisi M."/>
            <person name="Parts L."/>
            <person name="Pedersen J.S."/>
            <person name="Pesole G."/>
            <person name="Phillippy A.M."/>
            <person name="Ponting C.P."/>
            <person name="Pop M."/>
            <person name="Porcelli D."/>
            <person name="Powell J.R."/>
            <person name="Prohaska S."/>
            <person name="Pruitt K."/>
            <person name="Puig M."/>
            <person name="Quesneville H."/>
            <person name="Ram K.R."/>
            <person name="Rand D."/>
            <person name="Rasmussen M.D."/>
            <person name="Reed L.K."/>
            <person name="Reenan R."/>
            <person name="Reily A."/>
            <person name="Remington K.A."/>
            <person name="Rieger T.T."/>
            <person name="Ritchie M.G."/>
            <person name="Robin C."/>
            <person name="Rogers Y.H."/>
            <person name="Rohde C."/>
            <person name="Rozas J."/>
            <person name="Rubenfield M.J."/>
            <person name="Ruiz A."/>
            <person name="Russo S."/>
            <person name="Salzberg S.L."/>
            <person name="Sanchez-Gracia A."/>
            <person name="Saranga D.J."/>
            <person name="Sato H."/>
            <person name="Schaeffer S.W."/>
            <person name="Schatz M.C."/>
            <person name="Schlenke T."/>
            <person name="Schwartz R."/>
            <person name="Segarra C."/>
            <person name="Singh R.S."/>
            <person name="Sirot L."/>
            <person name="Sirota M."/>
            <person name="Sisneros N.B."/>
            <person name="Smith C.D."/>
            <person name="Smith T.F."/>
            <person name="Spieth J."/>
            <person name="Stage D.E."/>
            <person name="Stark A."/>
            <person name="Stephan W."/>
            <person name="Strausberg R.L."/>
            <person name="Strempel S."/>
            <person name="Sturgill D."/>
            <person name="Sutton G."/>
            <person name="Sutton G.G."/>
            <person name="Tao W."/>
            <person name="Teichmann S."/>
            <person name="Tobari Y.N."/>
            <person name="Tomimura Y."/>
            <person name="Tsolas J.M."/>
            <person name="Valente V.L."/>
            <person name="Venter E."/>
            <person name="Venter J.C."/>
            <person name="Vicario S."/>
            <person name="Vieira F.G."/>
            <person name="Vilella A.J."/>
            <person name="Villasante A."/>
            <person name="Walenz B."/>
            <person name="Wang J."/>
            <person name="Wasserman M."/>
            <person name="Watts T."/>
            <person name="Wilson D."/>
            <person name="Wilson R.K."/>
            <person name="Wing R.A."/>
            <person name="Wolfner M.F."/>
            <person name="Wong A."/>
            <person name="Wong G.K."/>
            <person name="Wu C.I."/>
            <person name="Wu G."/>
            <person name="Yamamoto D."/>
            <person name="Yang H.P."/>
            <person name="Yang S.P."/>
            <person name="Yorke J.A."/>
            <person name="Yoshida K."/>
            <person name="Zdobnov E."/>
            <person name="Zhang P."/>
            <person name="Zhang Y."/>
            <person name="Zimin A.V."/>
            <person name="Baldwin J."/>
            <person name="Abdouelleil A."/>
            <person name="Abdulkadir J."/>
            <person name="Abebe A."/>
            <person name="Abera B."/>
            <person name="Abreu J."/>
            <person name="Acer S.C."/>
            <person name="Aftuck L."/>
            <person name="Alexander A."/>
            <person name="An P."/>
            <person name="Anderson E."/>
            <person name="Anderson S."/>
            <person name="Arachi H."/>
            <person name="Azer M."/>
            <person name="Bachantsang P."/>
            <person name="Barry A."/>
            <person name="Bayul T."/>
            <person name="Berlin A."/>
            <person name="Bessette D."/>
            <person name="Bloom T."/>
            <person name="Blye J."/>
            <person name="Boguslavskiy L."/>
            <person name="Bonnet C."/>
            <person name="Boukhgalter B."/>
            <person name="Bourzgui I."/>
            <person name="Brown A."/>
            <person name="Cahill P."/>
            <person name="Channer S."/>
            <person name="Cheshatsang Y."/>
            <person name="Chuda L."/>
            <person name="Citroen M."/>
            <person name="Collymore A."/>
            <person name="Cooke P."/>
            <person name="Costello M."/>
            <person name="D'Aco K."/>
            <person name="Daza R."/>
            <person name="De Haan G."/>
            <person name="DeGray S."/>
            <person name="DeMaso C."/>
            <person name="Dhargay N."/>
            <person name="Dooley K."/>
            <person name="Dooley E."/>
            <person name="Doricent M."/>
            <person name="Dorje P."/>
            <person name="Dorjee K."/>
            <person name="Dupes A."/>
            <person name="Elong R."/>
            <person name="Falk J."/>
            <person name="Farina A."/>
            <person name="Faro S."/>
            <person name="Ferguson D."/>
            <person name="Fisher S."/>
            <person name="Foley C.D."/>
            <person name="Franke A."/>
            <person name="Friedrich D."/>
            <person name="Gadbois L."/>
            <person name="Gearin G."/>
            <person name="Gearin C.R."/>
            <person name="Giannoukos G."/>
            <person name="Goode T."/>
            <person name="Graham J."/>
            <person name="Grandbois E."/>
            <person name="Grewal S."/>
            <person name="Gyaltsen K."/>
            <person name="Hafez N."/>
            <person name="Hagos B."/>
            <person name="Hall J."/>
            <person name="Henson C."/>
            <person name="Hollinger A."/>
            <person name="Honan T."/>
            <person name="Huard M.D."/>
            <person name="Hughes L."/>
            <person name="Hurhula B."/>
            <person name="Husby M.E."/>
            <person name="Kamat A."/>
            <person name="Kanga B."/>
            <person name="Kashin S."/>
            <person name="Khazanovich D."/>
            <person name="Kisner P."/>
            <person name="Lance K."/>
            <person name="Lara M."/>
            <person name="Lee W."/>
            <person name="Lennon N."/>
            <person name="Letendre F."/>
            <person name="LeVine R."/>
            <person name="Lipovsky A."/>
            <person name="Liu X."/>
            <person name="Liu J."/>
            <person name="Liu S."/>
            <person name="Lokyitsang T."/>
            <person name="Lokyitsang Y."/>
            <person name="Lubonja R."/>
            <person name="Lui A."/>
            <person name="MacDonald P."/>
            <person name="Magnisalis V."/>
            <person name="Maru K."/>
            <person name="Matthews C."/>
            <person name="McCusker W."/>
            <person name="McDonough S."/>
            <person name="Mehta T."/>
            <person name="Meldrim J."/>
            <person name="Meneus L."/>
            <person name="Mihai O."/>
            <person name="Mihalev A."/>
            <person name="Mihova T."/>
            <person name="Mittelman R."/>
            <person name="Mlenga V."/>
            <person name="Montmayeur A."/>
            <person name="Mulrain L."/>
            <person name="Navidi A."/>
            <person name="Naylor J."/>
            <person name="Negash T."/>
            <person name="Nguyen T."/>
            <person name="Nguyen N."/>
            <person name="Nicol R."/>
            <person name="Norbu C."/>
            <person name="Norbu N."/>
            <person name="Novod N."/>
            <person name="O'Neill B."/>
            <person name="Osman S."/>
            <person name="Markiewicz E."/>
            <person name="Oyono O.L."/>
            <person name="Patti C."/>
            <person name="Phunkhang P."/>
            <person name="Pierre F."/>
            <person name="Priest M."/>
            <person name="Raghuraman S."/>
            <person name="Rege F."/>
            <person name="Reyes R."/>
            <person name="Rise C."/>
            <person name="Rogov P."/>
            <person name="Ross K."/>
            <person name="Ryan E."/>
            <person name="Settipalli S."/>
            <person name="Shea T."/>
            <person name="Sherpa N."/>
            <person name="Shi L."/>
            <person name="Shih D."/>
            <person name="Sparrow T."/>
            <person name="Spaulding J."/>
            <person name="Stalker J."/>
            <person name="Stange-Thomann N."/>
            <person name="Stavropoulos S."/>
            <person name="Stone C."/>
            <person name="Strader C."/>
            <person name="Tesfaye S."/>
            <person name="Thomson T."/>
            <person name="Thoulutsang Y."/>
            <person name="Thoulutsang D."/>
            <person name="Topham K."/>
            <person name="Topping I."/>
            <person name="Tsamla T."/>
            <person name="Vassiliev H."/>
            <person name="Vo A."/>
            <person name="Wangchuk T."/>
            <person name="Wangdi T."/>
            <person name="Weiand M."/>
            <person name="Wilkinson J."/>
            <person name="Wilson A."/>
            <person name="Yadav S."/>
            <person name="Young G."/>
            <person name="Yu Q."/>
            <person name="Zembek L."/>
            <person name="Zhong D."/>
            <person name="Zimmer A."/>
            <person name="Zwirko Z."/>
            <person name="Jaffe D.B."/>
            <person name="Alvarez P."/>
            <person name="Brockman W."/>
            <person name="Butler J."/>
            <person name="Chin C."/>
            <person name="Gnerre S."/>
            <person name="Grabherr M."/>
            <person name="Kleber M."/>
            <person name="Mauceli E."/>
            <person name="MacCallum I."/>
        </authorList>
    </citation>
    <scope>NUCLEOTIDE SEQUENCE [LARGE SCALE GENOMIC DNA]</scope>
    <source>
        <strain evidence="10">white501</strain>
    </source>
</reference>
<evidence type="ECO:0000256" key="4">
    <source>
        <dbReference type="ARBA" id="ARBA00022723"/>
    </source>
</evidence>
<protein>
    <submittedName>
        <fullName evidence="9">GD16643</fullName>
    </submittedName>
</protein>
<dbReference type="PANTHER" id="PTHR14202">
    <property type="entry name" value="60 KDA RIBONUCLEOPROTEIN SSA/RO"/>
    <property type="match status" value="1"/>
</dbReference>